<dbReference type="AlphaFoldDB" id="A0A1L0CCG4"/>
<evidence type="ECO:0000313" key="1">
    <source>
        <dbReference type="EMBL" id="SGZ19805.1"/>
    </source>
</evidence>
<name>A0A1L0CCG4_9GAMM</name>
<dbReference type="SUPFAM" id="SSF52540">
    <property type="entry name" value="P-loop containing nucleoside triphosphate hydrolases"/>
    <property type="match status" value="1"/>
</dbReference>
<gene>
    <name evidence="1" type="ORF">NVI5450_4807</name>
</gene>
<dbReference type="OrthoDB" id="9255830at2"/>
<protein>
    <submittedName>
        <fullName evidence="1">Uncharacterized protein</fullName>
    </submittedName>
</protein>
<dbReference type="InterPro" id="IPR027417">
    <property type="entry name" value="P-loop_NTPase"/>
</dbReference>
<accession>A0A1L0CCG4</accession>
<dbReference type="Proteomes" id="UP000183794">
    <property type="component" value="Unassembled WGS sequence"/>
</dbReference>
<organism evidence="1 2">
    <name type="scientific">Moritella viscosa</name>
    <dbReference type="NCBI Taxonomy" id="80854"/>
    <lineage>
        <taxon>Bacteria</taxon>
        <taxon>Pseudomonadati</taxon>
        <taxon>Pseudomonadota</taxon>
        <taxon>Gammaproteobacteria</taxon>
        <taxon>Alteromonadales</taxon>
        <taxon>Moritellaceae</taxon>
        <taxon>Moritella</taxon>
    </lineage>
</organism>
<dbReference type="Gene3D" id="3.40.50.300">
    <property type="entry name" value="P-loop containing nucleotide triphosphate hydrolases"/>
    <property type="match status" value="1"/>
</dbReference>
<proteinExistence type="predicted"/>
<sequence>MFTSTQIQQLLSATNALDTYPIDLLIVGATGSGKTTTIEVLMPKGKRKQSNKRSLLPDIQTVEHYQVHPRLRIWDPMGSGDSPKRDELHEQDINRLLRQSYPYQHKHYAFIDMVLLIIDGSSRDIGTAIKLINNALLPNMPIERIVIAINQADRAMKGLHWNSLTKTPYTPLKHYLALQSQSIQQRLTLSCKHHLRLPVCYSARHRYQLSELLTSLLQSLPREKREVVEYPHHSIKTNAT</sequence>
<evidence type="ECO:0000313" key="2">
    <source>
        <dbReference type="Proteomes" id="UP000183794"/>
    </source>
</evidence>
<dbReference type="RefSeq" id="WP_075518632.1">
    <property type="nucleotide sequence ID" value="NZ_FPLD01000153.1"/>
</dbReference>
<dbReference type="CDD" id="cd00882">
    <property type="entry name" value="Ras_like_GTPase"/>
    <property type="match status" value="1"/>
</dbReference>
<dbReference type="EMBL" id="FPLD01000153">
    <property type="protein sequence ID" value="SGZ19805.1"/>
    <property type="molecule type" value="Genomic_DNA"/>
</dbReference>
<reference evidence="1 2" key="1">
    <citation type="submission" date="2016-11" db="EMBL/GenBank/DDBJ databases">
        <authorList>
            <person name="Jaros S."/>
            <person name="Januszkiewicz K."/>
            <person name="Wedrychowicz H."/>
        </authorList>
    </citation>
    <scope>NUCLEOTIDE SEQUENCE [LARGE SCALE GENOMIC DNA]</scope>
    <source>
        <strain evidence="1">NVI 5450</strain>
    </source>
</reference>